<protein>
    <recommendedName>
        <fullName evidence="5">Nucleotidyltransferase</fullName>
    </recommendedName>
</protein>
<proteinExistence type="predicted"/>
<dbReference type="RefSeq" id="WP_004692864.1">
    <property type="nucleotide sequence ID" value="NZ_BBTB01000013.1"/>
</dbReference>
<gene>
    <name evidence="1" type="ORF">I6G67_15920</name>
    <name evidence="2" type="ORF">NCTC10308_03131</name>
</gene>
<dbReference type="EMBL" id="UFRV01000006">
    <property type="protein sequence ID" value="SUT99160.1"/>
    <property type="molecule type" value="Genomic_DNA"/>
</dbReference>
<evidence type="ECO:0000313" key="1">
    <source>
        <dbReference type="EMBL" id="QPS03655.1"/>
    </source>
</evidence>
<dbReference type="AlphaFoldDB" id="A0A380U9V0"/>
<evidence type="ECO:0008006" key="5">
    <source>
        <dbReference type="Google" id="ProtNLM"/>
    </source>
</evidence>
<reference evidence="2 3" key="1">
    <citation type="submission" date="2018-06" db="EMBL/GenBank/DDBJ databases">
        <authorList>
            <consortium name="Pathogen Informatics"/>
            <person name="Doyle S."/>
        </authorList>
    </citation>
    <scope>NUCLEOTIDE SEQUENCE [LARGE SCALE GENOMIC DNA]</scope>
    <source>
        <strain evidence="2 3">NCTC10308</strain>
    </source>
</reference>
<evidence type="ECO:0000313" key="4">
    <source>
        <dbReference type="Proteomes" id="UP000595107"/>
    </source>
</evidence>
<accession>A0A380U9V0</accession>
<dbReference type="Proteomes" id="UP000595107">
    <property type="component" value="Chromosome"/>
</dbReference>
<dbReference type="InterPro" id="IPR043519">
    <property type="entry name" value="NT_sf"/>
</dbReference>
<reference evidence="1 4" key="2">
    <citation type="submission" date="2020-12" db="EMBL/GenBank/DDBJ databases">
        <title>FDA dAtabase for Regulatory Grade micrObial Sequences (FDA-ARGOS): Supporting development and validation of Infectious Disease Dx tests.</title>
        <authorList>
            <person name="Sproer C."/>
            <person name="Gronow S."/>
            <person name="Severitt S."/>
            <person name="Schroder I."/>
            <person name="Tallon L."/>
            <person name="Sadzewicz L."/>
            <person name="Zhao X."/>
            <person name="Boylan J."/>
            <person name="Ott S."/>
            <person name="Bowen H."/>
            <person name="Vavikolanu K."/>
            <person name="Mehta A."/>
            <person name="Aluvathingal J."/>
            <person name="Nadendla S."/>
            <person name="Lowell S."/>
            <person name="Myers T."/>
            <person name="Yan Y."/>
            <person name="Sichtig H."/>
        </authorList>
    </citation>
    <scope>NUCLEOTIDE SEQUENCE [LARGE SCALE GENOMIC DNA]</scope>
    <source>
        <strain evidence="1 4">FDAARGOS_910</strain>
    </source>
</reference>
<evidence type="ECO:0000313" key="2">
    <source>
        <dbReference type="EMBL" id="SUT99160.1"/>
    </source>
</evidence>
<dbReference type="SUPFAM" id="SSF81301">
    <property type="entry name" value="Nucleotidyltransferase"/>
    <property type="match status" value="1"/>
</dbReference>
<organism evidence="2 3">
    <name type="scientific">Acinetobacter johnsonii</name>
    <dbReference type="NCBI Taxonomy" id="40214"/>
    <lineage>
        <taxon>Bacteria</taxon>
        <taxon>Pseudomonadati</taxon>
        <taxon>Pseudomonadota</taxon>
        <taxon>Gammaproteobacteria</taxon>
        <taxon>Moraxellales</taxon>
        <taxon>Moraxellaceae</taxon>
        <taxon>Acinetobacter</taxon>
    </lineage>
</organism>
<evidence type="ECO:0000313" key="3">
    <source>
        <dbReference type="Proteomes" id="UP000254227"/>
    </source>
</evidence>
<name>A0A380U9V0_ACIJO</name>
<dbReference type="EMBL" id="CP065666">
    <property type="protein sequence ID" value="QPS03655.1"/>
    <property type="molecule type" value="Genomic_DNA"/>
</dbReference>
<dbReference type="Proteomes" id="UP000254227">
    <property type="component" value="Unassembled WGS sequence"/>
</dbReference>
<sequence>MSDIDFYKRLNRLEKRRKGTDLSYNMFDSINEGVTSYSEFDSLKNTVERWQTVSDKPSVRYAVGAMQEVSKRYTEISIETAQRIEKKLQPRLLNNHGITTEYKLQGSVPLNIHIKGVSDVDLLVINRLHYRSEGCLELFRAKDTKALKELRTACISELRQAYPAVAVDTTGAKSITLTGGSLPRDVDVVPSHWVETKEYEKEKHLYLRGINILDNKTPTTLMNLPFKHIYYIDIRCKYLTDGGLKKAIRLCKTIKADLVEEGKEIHLSSFDLASIMYHSNLDNLKKGKTYALAIVLETQRFFDYLYHNPNYRNGLYTPDWTRKIFDNPKKETSLTTMSVALDKLVTALREDLGYHYPNTLNLHPLTI</sequence>